<organism evidence="2 3">
    <name type="scientific">Haematococcus lacustris</name>
    <name type="common">Green alga</name>
    <name type="synonym">Haematococcus pluvialis</name>
    <dbReference type="NCBI Taxonomy" id="44745"/>
    <lineage>
        <taxon>Eukaryota</taxon>
        <taxon>Viridiplantae</taxon>
        <taxon>Chlorophyta</taxon>
        <taxon>core chlorophytes</taxon>
        <taxon>Chlorophyceae</taxon>
        <taxon>CS clade</taxon>
        <taxon>Chlamydomonadales</taxon>
        <taxon>Haematococcaceae</taxon>
        <taxon>Haematococcus</taxon>
    </lineage>
</organism>
<evidence type="ECO:0000259" key="1">
    <source>
        <dbReference type="Pfam" id="PF18599"/>
    </source>
</evidence>
<dbReference type="AlphaFoldDB" id="A0A699Z2L4"/>
<protein>
    <submittedName>
        <fullName evidence="2">LCIB_C_CA domain-containing protein</fullName>
    </submittedName>
</protein>
<gene>
    <name evidence="2" type="ORF">HaLaN_09074</name>
</gene>
<evidence type="ECO:0000313" key="2">
    <source>
        <dbReference type="EMBL" id="GFH13234.1"/>
    </source>
</evidence>
<comment type="caution">
    <text evidence="2">The sequence shown here is derived from an EMBL/GenBank/DDBJ whole genome shotgun (WGS) entry which is preliminary data.</text>
</comment>
<accession>A0A699Z2L4</accession>
<dbReference type="PANTHER" id="PTHR38016">
    <property type="entry name" value="UNNAMED PRODUCT"/>
    <property type="match status" value="1"/>
</dbReference>
<dbReference type="EMBL" id="BLLF01000589">
    <property type="protein sequence ID" value="GFH13234.1"/>
    <property type="molecule type" value="Genomic_DNA"/>
</dbReference>
<evidence type="ECO:0000313" key="3">
    <source>
        <dbReference type="Proteomes" id="UP000485058"/>
    </source>
</evidence>
<keyword evidence="3" id="KW-1185">Reference proteome</keyword>
<sequence length="90" mass="9887">MSLTKKARSGADASPIEGCGALQKCLIELKAEGYTKNCKTPGVHNPLDPEYSILKQRLARRVRYEGLQPSHMDLVTMTQVAERTITNVSA</sequence>
<name>A0A699Z2L4_HAELA</name>
<dbReference type="Proteomes" id="UP000485058">
    <property type="component" value="Unassembled WGS sequence"/>
</dbReference>
<dbReference type="Pfam" id="PF18599">
    <property type="entry name" value="LCIB_C_CA"/>
    <property type="match status" value="1"/>
</dbReference>
<dbReference type="InterPro" id="IPR040703">
    <property type="entry name" value="LCIB/C_CA"/>
</dbReference>
<dbReference type="PANTHER" id="PTHR38016:SF1">
    <property type="entry name" value="LIMITING CO2-INDUCIBLE PROTEIN B_C BETA CARBONYIC ANHYDRASE DOMAIN-CONTAINING PROTEIN"/>
    <property type="match status" value="1"/>
</dbReference>
<reference evidence="2 3" key="1">
    <citation type="submission" date="2020-02" db="EMBL/GenBank/DDBJ databases">
        <title>Draft genome sequence of Haematococcus lacustris strain NIES-144.</title>
        <authorList>
            <person name="Morimoto D."/>
            <person name="Nakagawa S."/>
            <person name="Yoshida T."/>
            <person name="Sawayama S."/>
        </authorList>
    </citation>
    <scope>NUCLEOTIDE SEQUENCE [LARGE SCALE GENOMIC DNA]</scope>
    <source>
        <strain evidence="2 3">NIES-144</strain>
    </source>
</reference>
<feature type="domain" description="Limiting CO2-inducible protein B/C beta carbonyic anhydrase" evidence="1">
    <location>
        <begin position="7"/>
        <end position="87"/>
    </location>
</feature>
<proteinExistence type="predicted"/>